<name>A0AAV4SYL2_CAEEX</name>
<evidence type="ECO:0000313" key="2">
    <source>
        <dbReference type="EMBL" id="GIY38482.1"/>
    </source>
</evidence>
<evidence type="ECO:0000313" key="3">
    <source>
        <dbReference type="Proteomes" id="UP001054945"/>
    </source>
</evidence>
<dbReference type="AlphaFoldDB" id="A0AAV4SYL2"/>
<dbReference type="EMBL" id="BPLR01010310">
    <property type="protein sequence ID" value="GIY38482.1"/>
    <property type="molecule type" value="Genomic_DNA"/>
</dbReference>
<accession>A0AAV4SYL2</accession>
<sequence>MGQLIPVAMRRRDYFITGGEGGRKSYRITFKAGRTFHLIRHPPLQRTPFDMTNRAETVQKLCDSEVLRTPKSKNTSQQNFQRPESPDRPATVPSDASEILHPKSHRSFLMMPSKNVTWAL</sequence>
<feature type="compositionally biased region" description="Polar residues" evidence="1">
    <location>
        <begin position="72"/>
        <end position="82"/>
    </location>
</feature>
<gene>
    <name evidence="2" type="ORF">CEXT_475951</name>
</gene>
<evidence type="ECO:0000256" key="1">
    <source>
        <dbReference type="SAM" id="MobiDB-lite"/>
    </source>
</evidence>
<feature type="region of interest" description="Disordered" evidence="1">
    <location>
        <begin position="64"/>
        <end position="106"/>
    </location>
</feature>
<proteinExistence type="predicted"/>
<protein>
    <submittedName>
        <fullName evidence="2">Uncharacterized protein</fullName>
    </submittedName>
</protein>
<dbReference type="Proteomes" id="UP001054945">
    <property type="component" value="Unassembled WGS sequence"/>
</dbReference>
<comment type="caution">
    <text evidence="2">The sequence shown here is derived from an EMBL/GenBank/DDBJ whole genome shotgun (WGS) entry which is preliminary data.</text>
</comment>
<organism evidence="2 3">
    <name type="scientific">Caerostris extrusa</name>
    <name type="common">Bark spider</name>
    <name type="synonym">Caerostris bankana</name>
    <dbReference type="NCBI Taxonomy" id="172846"/>
    <lineage>
        <taxon>Eukaryota</taxon>
        <taxon>Metazoa</taxon>
        <taxon>Ecdysozoa</taxon>
        <taxon>Arthropoda</taxon>
        <taxon>Chelicerata</taxon>
        <taxon>Arachnida</taxon>
        <taxon>Araneae</taxon>
        <taxon>Araneomorphae</taxon>
        <taxon>Entelegynae</taxon>
        <taxon>Araneoidea</taxon>
        <taxon>Araneidae</taxon>
        <taxon>Caerostris</taxon>
    </lineage>
</organism>
<keyword evidence="3" id="KW-1185">Reference proteome</keyword>
<reference evidence="2 3" key="1">
    <citation type="submission" date="2021-06" db="EMBL/GenBank/DDBJ databases">
        <title>Caerostris extrusa draft genome.</title>
        <authorList>
            <person name="Kono N."/>
            <person name="Arakawa K."/>
        </authorList>
    </citation>
    <scope>NUCLEOTIDE SEQUENCE [LARGE SCALE GENOMIC DNA]</scope>
</reference>